<dbReference type="EMBL" id="CADCTQ010000060">
    <property type="protein sequence ID" value="CAA9224868.1"/>
    <property type="molecule type" value="Genomic_DNA"/>
</dbReference>
<comment type="similarity">
    <text evidence="1">Belongs to the DinB family.</text>
</comment>
<sequence>MEATQMESNQTAAAAPVITPEALLEHWQGHRRLTRRVIEAFPEEAFFNYSIGGMRPFAVLVMEMLGMAGPSMVGVATREWPAFTPTAMPATKKEVLQQWDEATEQINRYWAQIPPGRFQEHDVAFGVYAGNIYSHLLYFIDNEVHHRGQGYVYLRALGIEPPPFWVRD</sequence>
<dbReference type="SUPFAM" id="SSF109854">
    <property type="entry name" value="DinB/YfiT-like putative metalloenzymes"/>
    <property type="match status" value="1"/>
</dbReference>
<feature type="binding site" evidence="3">
    <location>
        <position position="146"/>
    </location>
    <ligand>
        <name>a divalent metal cation</name>
        <dbReference type="ChEBI" id="CHEBI:60240"/>
    </ligand>
</feature>
<evidence type="ECO:0000313" key="4">
    <source>
        <dbReference type="EMBL" id="CAA9224868.1"/>
    </source>
</evidence>
<name>A0A6J4HHV5_9SPHI</name>
<accession>A0A6J4HHV5</accession>
<reference evidence="4" key="1">
    <citation type="submission" date="2020-02" db="EMBL/GenBank/DDBJ databases">
        <authorList>
            <person name="Meier V. D."/>
        </authorList>
    </citation>
    <scope>NUCLEOTIDE SEQUENCE</scope>
    <source>
        <strain evidence="4">AVDCRST_MAG56</strain>
    </source>
</reference>
<dbReference type="InterPro" id="IPR007837">
    <property type="entry name" value="DinB"/>
</dbReference>
<dbReference type="Gene3D" id="1.20.120.450">
    <property type="entry name" value="dinb family like domain"/>
    <property type="match status" value="1"/>
</dbReference>
<evidence type="ECO:0000256" key="1">
    <source>
        <dbReference type="ARBA" id="ARBA00008635"/>
    </source>
</evidence>
<dbReference type="Pfam" id="PF05163">
    <property type="entry name" value="DinB"/>
    <property type="match status" value="1"/>
</dbReference>
<dbReference type="AlphaFoldDB" id="A0A6J4HHV5"/>
<evidence type="ECO:0008006" key="5">
    <source>
        <dbReference type="Google" id="ProtNLM"/>
    </source>
</evidence>
<organism evidence="4">
    <name type="scientific">uncultured Cytophagales bacterium</name>
    <dbReference type="NCBI Taxonomy" id="158755"/>
    <lineage>
        <taxon>Bacteria</taxon>
        <taxon>Pseudomonadati</taxon>
        <taxon>Bacteroidota</taxon>
        <taxon>Sphingobacteriia</taxon>
        <taxon>Sphingobacteriales</taxon>
        <taxon>environmental samples</taxon>
    </lineage>
</organism>
<proteinExistence type="inferred from homology"/>
<dbReference type="InterPro" id="IPR034660">
    <property type="entry name" value="DinB/YfiT-like"/>
</dbReference>
<gene>
    <name evidence="4" type="ORF">AVDCRST_MAG56-643</name>
</gene>
<protein>
    <recommendedName>
        <fullName evidence="5">DinB family protein</fullName>
    </recommendedName>
</protein>
<evidence type="ECO:0000256" key="3">
    <source>
        <dbReference type="PIRSR" id="PIRSR607837-1"/>
    </source>
</evidence>
<dbReference type="GO" id="GO:0046872">
    <property type="term" value="F:metal ion binding"/>
    <property type="evidence" value="ECO:0007669"/>
    <property type="project" value="UniProtKB-KW"/>
</dbReference>
<keyword evidence="2 3" id="KW-0479">Metal-binding</keyword>
<evidence type="ECO:0000256" key="2">
    <source>
        <dbReference type="ARBA" id="ARBA00022723"/>
    </source>
</evidence>